<dbReference type="NCBIfam" id="NF012211">
    <property type="entry name" value="tand_rpt_95"/>
    <property type="match status" value="2"/>
</dbReference>
<dbReference type="SUPFAM" id="SSF63446">
    <property type="entry name" value="Type I dockerin domain"/>
    <property type="match status" value="1"/>
</dbReference>
<keyword evidence="3" id="KW-0106">Calcium</keyword>
<evidence type="ECO:0000259" key="5">
    <source>
        <dbReference type="PROSITE" id="PS51766"/>
    </source>
</evidence>
<dbReference type="GO" id="GO:0000272">
    <property type="term" value="P:polysaccharide catabolic process"/>
    <property type="evidence" value="ECO:0007669"/>
    <property type="project" value="InterPro"/>
</dbReference>
<keyword evidence="2" id="KW-0677">Repeat</keyword>
<keyword evidence="1" id="KW-0732">Signal</keyword>
<dbReference type="InterPro" id="IPR013517">
    <property type="entry name" value="FG-GAP"/>
</dbReference>
<dbReference type="InterPro" id="IPR003644">
    <property type="entry name" value="Calx_beta"/>
</dbReference>
<evidence type="ECO:0000313" key="6">
    <source>
        <dbReference type="EMBL" id="TWT56113.1"/>
    </source>
</evidence>
<dbReference type="Pfam" id="PF17963">
    <property type="entry name" value="Big_9"/>
    <property type="match status" value="5"/>
</dbReference>
<proteinExistence type="predicted"/>
<dbReference type="NCBIfam" id="TIGR03769">
    <property type="entry name" value="P_ac_wall_RPT"/>
    <property type="match status" value="1"/>
</dbReference>
<dbReference type="InterPro" id="IPR014262">
    <property type="entry name" value="HAF_rpt"/>
</dbReference>
<dbReference type="Proteomes" id="UP000318053">
    <property type="component" value="Unassembled WGS sequence"/>
</dbReference>
<dbReference type="InterPro" id="IPR022435">
    <property type="entry name" value="Surface-anchored_actinobac"/>
</dbReference>
<dbReference type="GO" id="GO:0007154">
    <property type="term" value="P:cell communication"/>
    <property type="evidence" value="ECO:0007669"/>
    <property type="project" value="InterPro"/>
</dbReference>
<dbReference type="NCBIfam" id="NF038134">
    <property type="entry name" value="choice_anch_M"/>
    <property type="match status" value="3"/>
</dbReference>
<dbReference type="EMBL" id="SJPK01000017">
    <property type="protein sequence ID" value="TWT56113.1"/>
    <property type="molecule type" value="Genomic_DNA"/>
</dbReference>
<feature type="domain" description="Dockerin" evidence="5">
    <location>
        <begin position="2341"/>
        <end position="2402"/>
    </location>
</feature>
<dbReference type="Gene3D" id="1.10.1330.10">
    <property type="entry name" value="Dockerin domain"/>
    <property type="match status" value="1"/>
</dbReference>
<dbReference type="Gene3D" id="2.60.40.10">
    <property type="entry name" value="Immunoglobulins"/>
    <property type="match status" value="2"/>
</dbReference>
<sequence>MFRSLRRRASKTSRRRSLSKRLFRMESLEQRRLLVASLDSFATTEHVDLNFQHSGSEWSLGVNADSATYQNDQVVLYAGDKSVTSQPANAAYDFTGATAGQDLYWLPQSQDSESLFLGFASYGVNGSVDRYDPVDDSSGRFYGYGRWVKATLTDVRHTTPEGAEGGGDFSMWHNDSFGTPIVSMASYDDGVANPNGNGLDLTDGITSDDAMWIFNGGHAHFSFGFSAPGRYEVDVKLSAYFGDDNNQTPNEAGFSESDDITIYFSIDSVGQLQLDASSYAVSEDAGTASIDVLRVGGSDGRIAVNYATTADTATAGNDYTSSSGTLEFLDGETLKTITIPVLDDTLVEGDETFSVALSAAAPGNLDGYIRVIEEDANGLIGEHGTAVVTIVDNDQPVNTAPTISDVGDQEVEASNSTAALAFTVGDAETDAVALAVTATSSNAALVPNGNITLGGSGASRTVTVTPAADQVGTTTITLTVEDGDGGMASEAFVLTVAAANTAPTVSHIASQFVVENTSSDPIAFTIGDSETAAAALVVTATSSDPAIVPNGNIVLGGNGTERTLTITPAADQAGSTTITVTVTDGDGLQATETFDVTVPANGLVPFELPVELDDLGVSVSAVTADFNGDGNVDIAQKITTEEIYLYLGSGDGTFSSAVLINPEDPYSRGANDLFPIDADADGDIDILTRQGSGSNEVIAVYVNDGNANFTLETIGSEFSGTVLQVADMNGDNRADVVRYDSATSLVYYESQADGSHSEVVVNGTFTSINSILLEDVDGDDAPELLVYEGSSVRKLSILKHDGAGNFTTDQELTFDSTTSVLAVTDITGDGLPDILTYQSSTTWYYAQDTDGSFGPRTELFDSRISYVTPTDLNQDGVTDLLFYHSTGAHWAPGQGNATFGDPLLIDPGFVFALTPDDFDNDGDQDVVSVPLGAPLKVLENLTGENPMRLVPPDSRHYLEGDQIEMEVFFGFPIEVSGTPRIALEMGEDVVYADYLSGSGSPSLLFGHTVGGNDLDLDGVQLVDNTIDLNSGALTDPIGGPAVLQFPGTLDGVTVNAPGALVQMISRQDANPTGADTVQFAVEFSDDVTGVDTSDFMVVMNAGDLSDATVDSVTGSGSLYEVTVTTGSGSGTLGLSVLGDGTIINGDDFPLALPYIGGEVYTLRRGAADPIDHYYVENHADYRPVWDDGEFTVALHGSTSTIPDGEIRSDEIYTYADSNTLVDRPESADYDFTGVGSGEALYVLPSSNTSSVPHLGFSGESIPSDLFASYVPDDARITSSTARPYMKYQIVDLQSSSDGDFSIWSVSGGAPRIYVASSDGLDDTDNFWLRADSHSHYNVGFSEAGIYEVDVVVSAFLDNNANGVYDEGKDAYYESGIQTMVFNVDTQGAVDDDFRIGSDIFQGDVTQNDEWHAALGEFLISVETDPAHGTLELQADGTFSYEPSSSFDGDDQFEYRMTNARGGFTTAFVTLSGNHTPVANLDSYTVSEDETLAVAGPGVLGNDTDADGDNLKAAVVTGPQNGSLSLQPDGSFTYTPDPDFYGTDTFTYTTTDVQYEVTPLGTLSGTSSYALDVNNLNQVSGNSGIVEGSGNPLHAFRWTGGAMEDLGVVAGTGSNNFSRGYAINDQGVVVGESDNSTPKAFRWENGVIANLGTLGGTSAVANDINNLNQIVGSSSNGTATKPFVYVDGVMLELPTVAGNAASSGRAWGISPDGQFIVGVTRADDAEFLSHATLWERQPDDSYAEVDMGALVDDHHYSAAFAVNASGNAVGSSVVGTVSPTSSTSLYHGFVYHDEQMIDIGTLDYLSYNHSELKDINATDQFVGYVAGFYNYPTFGGAAILGELVAEETAIIDLNELIDDEDWTLLIGEGINNGRSIVGYGKQDGATRAYLLTPVSPDNDNRLFGNVATVTVEVTPAPDAPVAMDDAFVVDSGSSVFGNVLFNDFDPDGDPLTAQLDVTASSGDVSVAPDGSFVYTPSDAFHQSDSFTYTVSDGTGRTDSGTVVINQSAKTDFQIVLSEGHADIGILFGDHDHDEHDEHDHDEHDHDEHDHDEHDHDEHDHENENGWDLHVHDHENEAEYHPDEAVFYVGMGALTSRPVASEFAFTGVSAGESFFVLPAIPSPELLFLGLGTEEIEDGTFLDGSLSLRLKSVSAPGDFSMWTSAPDGSPAVAMATSDGIIEADAVMLSEGQHAHTNFGFTEMGIYQVTFQATGTLANGDVVASQDTTYFFKVGNAAEAIEVQNGMTQRSYVRDVDVLFSSDDGLEELLADSDRVQIMKYDLDGENGAELAASAFDLSASGNALQFDFGEQGLGGNRNSNAGDGYYEIGIDADGDGEFETIQSFYRMLGDLNGDRKVDIADRMAVMQSMRNQDPEADANGDGVVNSVDLAVVSRAIGKKLKDGLLTEEDNN</sequence>
<evidence type="ECO:0000256" key="4">
    <source>
        <dbReference type="SAM" id="MobiDB-lite"/>
    </source>
</evidence>
<dbReference type="InterPro" id="IPR036439">
    <property type="entry name" value="Dockerin_dom_sf"/>
</dbReference>
<feature type="compositionally biased region" description="Basic and acidic residues" evidence="4">
    <location>
        <begin position="2027"/>
        <end position="2064"/>
    </location>
</feature>
<keyword evidence="7" id="KW-1185">Reference proteome</keyword>
<name>A0A5C5X1S7_9BACT</name>
<evidence type="ECO:0000313" key="7">
    <source>
        <dbReference type="Proteomes" id="UP000318053"/>
    </source>
</evidence>
<evidence type="ECO:0000256" key="1">
    <source>
        <dbReference type="ARBA" id="ARBA00022729"/>
    </source>
</evidence>
<dbReference type="InterPro" id="IPR002105">
    <property type="entry name" value="Dockerin_1_rpt"/>
</dbReference>
<dbReference type="SUPFAM" id="SSF141072">
    <property type="entry name" value="CalX-like"/>
    <property type="match status" value="1"/>
</dbReference>
<dbReference type="InterPro" id="IPR028994">
    <property type="entry name" value="Integrin_alpha_N"/>
</dbReference>
<dbReference type="InterPro" id="IPR006644">
    <property type="entry name" value="Cadg"/>
</dbReference>
<dbReference type="InterPro" id="IPR018247">
    <property type="entry name" value="EF_Hand_1_Ca_BS"/>
</dbReference>
<evidence type="ECO:0000256" key="2">
    <source>
        <dbReference type="ARBA" id="ARBA00022737"/>
    </source>
</evidence>
<comment type="caution">
    <text evidence="6">The sequence shown here is derived from an EMBL/GenBank/DDBJ whole genome shotgun (WGS) entry which is preliminary data.</text>
</comment>
<dbReference type="InterPro" id="IPR016134">
    <property type="entry name" value="Dockerin_dom"/>
</dbReference>
<dbReference type="SMART" id="SM00237">
    <property type="entry name" value="Calx_beta"/>
    <property type="match status" value="1"/>
</dbReference>
<gene>
    <name evidence="6" type="ORF">CA85_45860</name>
</gene>
<dbReference type="PROSITE" id="PS51766">
    <property type="entry name" value="DOCKERIN"/>
    <property type="match status" value="1"/>
</dbReference>
<feature type="region of interest" description="Disordered" evidence="4">
    <location>
        <begin position="2025"/>
        <end position="2064"/>
    </location>
</feature>
<dbReference type="Gene3D" id="2.60.40.2810">
    <property type="match status" value="2"/>
</dbReference>
<reference evidence="6 7" key="1">
    <citation type="submission" date="2019-02" db="EMBL/GenBank/DDBJ databases">
        <title>Deep-cultivation of Planctomycetes and their phenomic and genomic characterization uncovers novel biology.</title>
        <authorList>
            <person name="Wiegand S."/>
            <person name="Jogler M."/>
            <person name="Boedeker C."/>
            <person name="Pinto D."/>
            <person name="Vollmers J."/>
            <person name="Rivas-Marin E."/>
            <person name="Kohn T."/>
            <person name="Peeters S.H."/>
            <person name="Heuer A."/>
            <person name="Rast P."/>
            <person name="Oberbeckmann S."/>
            <person name="Bunk B."/>
            <person name="Jeske O."/>
            <person name="Meyerdierks A."/>
            <person name="Storesund J.E."/>
            <person name="Kallscheuer N."/>
            <person name="Luecker S."/>
            <person name="Lage O.M."/>
            <person name="Pohl T."/>
            <person name="Merkel B.J."/>
            <person name="Hornburger P."/>
            <person name="Mueller R.-W."/>
            <person name="Bruemmer F."/>
            <person name="Labrenz M."/>
            <person name="Spormann A.M."/>
            <person name="Op Den Camp H."/>
            <person name="Overmann J."/>
            <person name="Amann R."/>
            <person name="Jetten M.S.M."/>
            <person name="Mascher T."/>
            <person name="Medema M.H."/>
            <person name="Devos D.P."/>
            <person name="Kaster A.-K."/>
            <person name="Ovreas L."/>
            <person name="Rohde M."/>
            <person name="Galperin M.Y."/>
            <person name="Jogler C."/>
        </authorList>
    </citation>
    <scope>NUCLEOTIDE SEQUENCE [LARGE SCALE GENOMIC DNA]</scope>
    <source>
        <strain evidence="6 7">CA85</strain>
    </source>
</reference>
<dbReference type="PANTHER" id="PTHR46580:SF4">
    <property type="entry name" value="ATP_GTP-BINDING PROTEIN"/>
    <property type="match status" value="1"/>
</dbReference>
<dbReference type="PANTHER" id="PTHR46580">
    <property type="entry name" value="SENSOR KINASE-RELATED"/>
    <property type="match status" value="1"/>
</dbReference>
<dbReference type="InterPro" id="IPR013783">
    <property type="entry name" value="Ig-like_fold"/>
</dbReference>
<dbReference type="InterPro" id="IPR038081">
    <property type="entry name" value="CalX-like_sf"/>
</dbReference>
<dbReference type="GO" id="GO:0004553">
    <property type="term" value="F:hydrolase activity, hydrolyzing O-glycosyl compounds"/>
    <property type="evidence" value="ECO:0007669"/>
    <property type="project" value="InterPro"/>
</dbReference>
<dbReference type="SUPFAM" id="SSF69318">
    <property type="entry name" value="Integrin alpha N-terminal domain"/>
    <property type="match status" value="2"/>
</dbReference>
<dbReference type="Pfam" id="PF03160">
    <property type="entry name" value="Calx-beta"/>
    <property type="match status" value="1"/>
</dbReference>
<dbReference type="Pfam" id="PF00404">
    <property type="entry name" value="Dockerin_1"/>
    <property type="match status" value="1"/>
</dbReference>
<dbReference type="Gene3D" id="2.60.40.3440">
    <property type="match status" value="1"/>
</dbReference>
<organism evidence="6 7">
    <name type="scientific">Allorhodopirellula solitaria</name>
    <dbReference type="NCBI Taxonomy" id="2527987"/>
    <lineage>
        <taxon>Bacteria</taxon>
        <taxon>Pseudomonadati</taxon>
        <taxon>Planctomycetota</taxon>
        <taxon>Planctomycetia</taxon>
        <taxon>Pirellulales</taxon>
        <taxon>Pirellulaceae</taxon>
        <taxon>Allorhodopirellula</taxon>
    </lineage>
</organism>
<dbReference type="PROSITE" id="PS00018">
    <property type="entry name" value="EF_HAND_1"/>
    <property type="match status" value="1"/>
</dbReference>
<protein>
    <submittedName>
        <fullName evidence="6">Calx-beta domain protein</fullName>
    </submittedName>
</protein>
<evidence type="ECO:0000256" key="3">
    <source>
        <dbReference type="ARBA" id="ARBA00022837"/>
    </source>
</evidence>
<accession>A0A5C5X1S7</accession>
<dbReference type="GO" id="GO:0016020">
    <property type="term" value="C:membrane"/>
    <property type="evidence" value="ECO:0007669"/>
    <property type="project" value="InterPro"/>
</dbReference>
<dbReference type="NCBIfam" id="TIGR02913">
    <property type="entry name" value="HAF_rpt"/>
    <property type="match status" value="2"/>
</dbReference>
<dbReference type="SMART" id="SM00736">
    <property type="entry name" value="CADG"/>
    <property type="match status" value="2"/>
</dbReference>
<dbReference type="Pfam" id="PF13517">
    <property type="entry name" value="FG-GAP_3"/>
    <property type="match status" value="2"/>
</dbReference>
<dbReference type="OrthoDB" id="289450at2"/>
<dbReference type="Gene3D" id="2.60.40.2030">
    <property type="match status" value="1"/>
</dbReference>